<dbReference type="CDD" id="cd16350">
    <property type="entry name" value="VOC_like"/>
    <property type="match status" value="1"/>
</dbReference>
<evidence type="ECO:0000313" key="8">
    <source>
        <dbReference type="EMBL" id="MDC0711485.1"/>
    </source>
</evidence>
<protein>
    <recommendedName>
        <fullName evidence="6">2-oxoadipate dioxygenase/decarboxylase</fullName>
        <ecNumber evidence="6">1.13.11.93</ecNumber>
    </recommendedName>
    <alternativeName>
        <fullName evidence="7">2-hydroxyglutarate synthase</fullName>
    </alternativeName>
</protein>
<dbReference type="RefSeq" id="WP_272141441.1">
    <property type="nucleotide sequence ID" value="NZ_JAQNDM010000002.1"/>
</dbReference>
<evidence type="ECO:0000256" key="4">
    <source>
        <dbReference type="ARBA" id="ARBA00023004"/>
    </source>
</evidence>
<evidence type="ECO:0000256" key="3">
    <source>
        <dbReference type="ARBA" id="ARBA00023002"/>
    </source>
</evidence>
<reference evidence="8 9" key="1">
    <citation type="submission" date="2022-11" db="EMBL/GenBank/DDBJ databases">
        <title>Minimal conservation of predation-associated metabolite biosynthetic gene clusters underscores biosynthetic potential of Myxococcota including descriptions for ten novel species: Archangium lansinium sp. nov., Myxococcus landrumus sp. nov., Nannocystis bai.</title>
        <authorList>
            <person name="Ahearne A."/>
            <person name="Stevens C."/>
            <person name="Dowd S."/>
        </authorList>
    </citation>
    <scope>NUCLEOTIDE SEQUENCE [LARGE SCALE GENOMIC DNA]</scope>
    <source>
        <strain evidence="8 9">NCWAL01</strain>
    </source>
</reference>
<dbReference type="PANTHER" id="PTHR31136:SF5">
    <property type="entry name" value="2-OXOADIPATE DIOXYGENASE_DECARBOXYLASE, CHLOROPLASTIC"/>
    <property type="match status" value="1"/>
</dbReference>
<comment type="similarity">
    <text evidence="5">Belongs to the 2-oxoadipate dioxygenase/decarboxylase family.</text>
</comment>
<dbReference type="PANTHER" id="PTHR31136">
    <property type="entry name" value="DUF1338 DOMAIN-CONTAINING PROTEIN"/>
    <property type="match status" value="1"/>
</dbReference>
<evidence type="ECO:0000256" key="5">
    <source>
        <dbReference type="ARBA" id="ARBA00035013"/>
    </source>
</evidence>
<keyword evidence="4" id="KW-0408">Iron</keyword>
<accession>A0ABT5DEA5</accession>
<proteinExistence type="inferred from homology"/>
<dbReference type="SUPFAM" id="SSF54593">
    <property type="entry name" value="Glyoxalase/Bleomycin resistance protein/Dihydroxybiphenyl dioxygenase"/>
    <property type="match status" value="1"/>
</dbReference>
<dbReference type="Proteomes" id="UP001221838">
    <property type="component" value="Unassembled WGS sequence"/>
</dbReference>
<evidence type="ECO:0000256" key="7">
    <source>
        <dbReference type="ARBA" id="ARBA00035045"/>
    </source>
</evidence>
<dbReference type="InterPro" id="IPR029068">
    <property type="entry name" value="Glyas_Bleomycin-R_OHBP_Dase"/>
</dbReference>
<comment type="caution">
    <text evidence="8">The sequence shown here is derived from an EMBL/GenBank/DDBJ whole genome shotgun (WGS) entry which is preliminary data.</text>
</comment>
<sequence>MSPDASRLLELLWNRYAAEVPFARTFVQLSGGSFRNDHVALRSLARPGGGIALFERVFERLGWKRAGEYTFPETHLAAIYMAHPEGLPRVFLSELKAEELSPRARQLLAELPEDPPPPEPVEALAEWFSAPPPPREASLLELEKESQYGAWLLAFGRKVNHFTGSVDDVEAWQQRMREAGVPMKKEIEGERGGALRQTATHAAPLTVALQEGGSRSWPYAYFEIAQRSAQFDGFLGPQARALFEMTRRAP</sequence>
<dbReference type="EC" id="1.13.11.93" evidence="6"/>
<keyword evidence="9" id="KW-1185">Reference proteome</keyword>
<name>A0ABT5DEA5_9BACT</name>
<dbReference type="Pfam" id="PF07063">
    <property type="entry name" value="HGLS"/>
    <property type="match status" value="2"/>
</dbReference>
<evidence type="ECO:0000256" key="2">
    <source>
        <dbReference type="ARBA" id="ARBA00022964"/>
    </source>
</evidence>
<keyword evidence="2" id="KW-0223">Dioxygenase</keyword>
<gene>
    <name evidence="8" type="ORF">POL68_23645</name>
</gene>
<evidence type="ECO:0000256" key="1">
    <source>
        <dbReference type="ARBA" id="ARBA00001954"/>
    </source>
</evidence>
<organism evidence="8 9">
    <name type="scientific">Stigmatella ashevillensis</name>
    <dbReference type="NCBI Taxonomy" id="2995309"/>
    <lineage>
        <taxon>Bacteria</taxon>
        <taxon>Pseudomonadati</taxon>
        <taxon>Myxococcota</taxon>
        <taxon>Myxococcia</taxon>
        <taxon>Myxococcales</taxon>
        <taxon>Cystobacterineae</taxon>
        <taxon>Archangiaceae</taxon>
        <taxon>Stigmatella</taxon>
    </lineage>
</organism>
<comment type="cofactor">
    <cofactor evidence="1">
        <name>Fe(2+)</name>
        <dbReference type="ChEBI" id="CHEBI:29033"/>
    </cofactor>
</comment>
<dbReference type="EMBL" id="JAQNDM010000002">
    <property type="protein sequence ID" value="MDC0711485.1"/>
    <property type="molecule type" value="Genomic_DNA"/>
</dbReference>
<keyword evidence="3" id="KW-0560">Oxidoreductase</keyword>
<dbReference type="SMART" id="SM01150">
    <property type="entry name" value="DUF1338"/>
    <property type="match status" value="1"/>
</dbReference>
<dbReference type="InterPro" id="IPR009770">
    <property type="entry name" value="HGLS"/>
</dbReference>
<evidence type="ECO:0000256" key="6">
    <source>
        <dbReference type="ARBA" id="ARBA00035023"/>
    </source>
</evidence>
<evidence type="ECO:0000313" key="9">
    <source>
        <dbReference type="Proteomes" id="UP001221838"/>
    </source>
</evidence>
<dbReference type="Gene3D" id="3.10.180.50">
    <property type="match status" value="2"/>
</dbReference>